<dbReference type="EMBL" id="VSSQ01002187">
    <property type="protein sequence ID" value="MPM13876.1"/>
    <property type="molecule type" value="Genomic_DNA"/>
</dbReference>
<name>A0A644XCC3_9ZZZZ</name>
<accession>A0A644XCC3</accession>
<reference evidence="1" key="1">
    <citation type="submission" date="2019-08" db="EMBL/GenBank/DDBJ databases">
        <authorList>
            <person name="Kucharzyk K."/>
            <person name="Murdoch R.W."/>
            <person name="Higgins S."/>
            <person name="Loffler F."/>
        </authorList>
    </citation>
    <scope>NUCLEOTIDE SEQUENCE</scope>
</reference>
<protein>
    <submittedName>
        <fullName evidence="1">Uncharacterized protein</fullName>
    </submittedName>
</protein>
<gene>
    <name evidence="1" type="ORF">SDC9_60236</name>
</gene>
<organism evidence="1">
    <name type="scientific">bioreactor metagenome</name>
    <dbReference type="NCBI Taxonomy" id="1076179"/>
    <lineage>
        <taxon>unclassified sequences</taxon>
        <taxon>metagenomes</taxon>
        <taxon>ecological metagenomes</taxon>
    </lineage>
</organism>
<comment type="caution">
    <text evidence="1">The sequence shown here is derived from an EMBL/GenBank/DDBJ whole genome shotgun (WGS) entry which is preliminary data.</text>
</comment>
<evidence type="ECO:0000313" key="1">
    <source>
        <dbReference type="EMBL" id="MPM13876.1"/>
    </source>
</evidence>
<sequence length="43" mass="5170">MTDEDYEKKSFLQEIKSLILRIDKRNSNYQWNFCPGCKGLDIE</sequence>
<dbReference type="AlphaFoldDB" id="A0A644XCC3"/>
<proteinExistence type="predicted"/>